<proteinExistence type="predicted"/>
<dbReference type="Pfam" id="PF12840">
    <property type="entry name" value="HTH_20"/>
    <property type="match status" value="1"/>
</dbReference>
<reference evidence="1 2" key="1">
    <citation type="journal article" date="2023" name="Environ Microbiome">
        <title>A coral-associated actinobacterium mitigates coral bleaching under heat stress.</title>
        <authorList>
            <person name="Li J."/>
            <person name="Zou Y."/>
            <person name="Li Q."/>
            <person name="Zhang J."/>
            <person name="Bourne D.G."/>
            <person name="Lyu Y."/>
            <person name="Liu C."/>
            <person name="Zhang S."/>
        </authorList>
    </citation>
    <scope>NUCLEOTIDE SEQUENCE [LARGE SCALE GENOMIC DNA]</scope>
    <source>
        <strain evidence="1 2">SCSIO 13291</strain>
    </source>
</reference>
<gene>
    <name evidence="1" type="ORF">PCC79_13755</name>
</gene>
<dbReference type="InterPro" id="IPR036388">
    <property type="entry name" value="WH-like_DNA-bd_sf"/>
</dbReference>
<dbReference type="RefSeq" id="WP_232548315.1">
    <property type="nucleotide sequence ID" value="NZ_CP115965.1"/>
</dbReference>
<keyword evidence="2" id="KW-1185">Reference proteome</keyword>
<dbReference type="EMBL" id="CP115965">
    <property type="protein sequence ID" value="WZW97944.1"/>
    <property type="molecule type" value="Genomic_DNA"/>
</dbReference>
<name>A0ABZ3C599_9ACTN</name>
<accession>A0ABZ3C599</accession>
<protein>
    <submittedName>
        <fullName evidence="1">ArsR family transcriptional regulator</fullName>
    </submittedName>
</protein>
<organism evidence="1 2">
    <name type="scientific">Propioniciclava soli</name>
    <dbReference type="NCBI Taxonomy" id="2775081"/>
    <lineage>
        <taxon>Bacteria</taxon>
        <taxon>Bacillati</taxon>
        <taxon>Actinomycetota</taxon>
        <taxon>Actinomycetes</taxon>
        <taxon>Propionibacteriales</taxon>
        <taxon>Propionibacteriaceae</taxon>
        <taxon>Propioniciclava</taxon>
    </lineage>
</organism>
<sequence length="218" mass="22123">MDEELGPAPTPTGALSPARARVARALGHRGPGVALADLADELGGHPNATRAHLDAMVAEGHAETAERQGAGRGRPARVYTLTAAGRRALAGPVAPVSEVLDAVVAHLAHEPDAAARAHAIGRAWGASRRGDAADLLATLDALGFSPDPAGGGPSALIRLRTCPMLASARAHPDVVCGMHAGLVQGALPEAADGLRVVPFAEPGCCWVEFDGTPGRPRD</sequence>
<dbReference type="Gene3D" id="1.10.10.10">
    <property type="entry name" value="Winged helix-like DNA-binding domain superfamily/Winged helix DNA-binding domain"/>
    <property type="match status" value="1"/>
</dbReference>
<dbReference type="InterPro" id="IPR036390">
    <property type="entry name" value="WH_DNA-bd_sf"/>
</dbReference>
<evidence type="ECO:0000313" key="1">
    <source>
        <dbReference type="EMBL" id="WZW97944.1"/>
    </source>
</evidence>
<dbReference type="SUPFAM" id="SSF46785">
    <property type="entry name" value="Winged helix' DNA-binding domain"/>
    <property type="match status" value="1"/>
</dbReference>
<evidence type="ECO:0000313" key="2">
    <source>
        <dbReference type="Proteomes" id="UP001434337"/>
    </source>
</evidence>
<dbReference type="Proteomes" id="UP001434337">
    <property type="component" value="Chromosome"/>
</dbReference>